<organism evidence="7 8">
    <name type="scientific">Stachybotrys chartarum (strain CBS 109288 / IBT 7711)</name>
    <name type="common">Toxic black mold</name>
    <name type="synonym">Stilbospora chartarum</name>
    <dbReference type="NCBI Taxonomy" id="1280523"/>
    <lineage>
        <taxon>Eukaryota</taxon>
        <taxon>Fungi</taxon>
        <taxon>Dikarya</taxon>
        <taxon>Ascomycota</taxon>
        <taxon>Pezizomycotina</taxon>
        <taxon>Sordariomycetes</taxon>
        <taxon>Hypocreomycetidae</taxon>
        <taxon>Hypocreales</taxon>
        <taxon>Stachybotryaceae</taxon>
        <taxon>Stachybotrys</taxon>
    </lineage>
</organism>
<dbReference type="EMBL" id="KL647681">
    <property type="protein sequence ID" value="KEY74037.1"/>
    <property type="molecule type" value="Genomic_DNA"/>
</dbReference>
<feature type="compositionally biased region" description="Low complexity" evidence="6">
    <location>
        <begin position="8"/>
        <end position="19"/>
    </location>
</feature>
<accession>A0A084B908</accession>
<feature type="region of interest" description="Disordered" evidence="6">
    <location>
        <begin position="1"/>
        <end position="60"/>
    </location>
</feature>
<sequence length="323" mass="35437">MALVDYDSSSSGTSSPAADKSSDVEDQPKADGQPSAKRRKTVKSIGSGADSGMPPLPSTFHDLYASTVRQSNVDDPSLHKGRKRQTPHIVGNWPTHLYIEWHPTVAQHDVLAALLRAVEAVVGDEGKLESFLSSDLGAPLPLHISLSRPMSLTTADKDRFLERITTSMSASAQGTFSVSPRGLAWFRSPDSNRNFLILRVESSSGSRATRHGTSTNPELMTLLTRCNTEATMFQQQPLYQRNKKEQADSAFHISIAWTFDLPSDQTALEALQVFHYKKFREVQDWKIVVSSVKAKIGNVVNNIKLTGLGKGSSSFEEPDAVLR</sequence>
<evidence type="ECO:0000256" key="5">
    <source>
        <dbReference type="HAMAP-Rule" id="MF_03040"/>
    </source>
</evidence>
<protein>
    <recommendedName>
        <fullName evidence="5">U6 snRNA phosphodiesterase</fullName>
        <ecNumber evidence="5">3.1.4.-</ecNumber>
    </recommendedName>
</protein>
<evidence type="ECO:0000256" key="6">
    <source>
        <dbReference type="SAM" id="MobiDB-lite"/>
    </source>
</evidence>
<evidence type="ECO:0000256" key="4">
    <source>
        <dbReference type="ARBA" id="ARBA00023242"/>
    </source>
</evidence>
<comment type="subcellular location">
    <subcellularLocation>
        <location evidence="5">Nucleus</location>
    </subcellularLocation>
</comment>
<dbReference type="GO" id="GO:1990838">
    <property type="term" value="F:poly(U)-specific exoribonuclease activity, producing 3' uridine cyclic phosphate ends"/>
    <property type="evidence" value="ECO:0007669"/>
    <property type="project" value="UniProtKB-UniRule"/>
</dbReference>
<keyword evidence="4 5" id="KW-0539">Nucleus</keyword>
<dbReference type="Pfam" id="PF09749">
    <property type="entry name" value="HVSL"/>
    <property type="match status" value="1"/>
</dbReference>
<dbReference type="GO" id="GO:0016829">
    <property type="term" value="F:lyase activity"/>
    <property type="evidence" value="ECO:0007669"/>
    <property type="project" value="UniProtKB-KW"/>
</dbReference>
<evidence type="ECO:0000256" key="2">
    <source>
        <dbReference type="ARBA" id="ARBA00022801"/>
    </source>
</evidence>
<dbReference type="Proteomes" id="UP000028045">
    <property type="component" value="Unassembled WGS sequence"/>
</dbReference>
<evidence type="ECO:0000256" key="3">
    <source>
        <dbReference type="ARBA" id="ARBA00023239"/>
    </source>
</evidence>
<proteinExistence type="inferred from homology"/>
<dbReference type="HOGENOM" id="CLU_050234_1_0_1"/>
<comment type="function">
    <text evidence="5">Phosphodiesterase responsible for the U6 snRNA 3' end processing. Acts as an exoribonuclease (RNase) responsible for trimming the poly(U) tract of the last nucleotides in the pre-U6 snRNA molecule, leading to the formation of mature U6 snRNA.</text>
</comment>
<dbReference type="HAMAP" id="MF_03040">
    <property type="entry name" value="USB1"/>
    <property type="match status" value="1"/>
</dbReference>
<comment type="similarity">
    <text evidence="5">Belongs to the 2H phosphoesterase superfamily. USB1 family.</text>
</comment>
<dbReference type="Gene3D" id="3.90.1140.10">
    <property type="entry name" value="Cyclic phosphodiesterase"/>
    <property type="match status" value="1"/>
</dbReference>
<dbReference type="EC" id="3.1.4.-" evidence="5"/>
<dbReference type="OrthoDB" id="49151at2759"/>
<dbReference type="GO" id="GO:0034477">
    <property type="term" value="P:U6 snRNA 3'-end processing"/>
    <property type="evidence" value="ECO:0007669"/>
    <property type="project" value="UniProtKB-UniRule"/>
</dbReference>
<keyword evidence="2 5" id="KW-0378">Hydrolase</keyword>
<evidence type="ECO:0000256" key="1">
    <source>
        <dbReference type="ARBA" id="ARBA00022722"/>
    </source>
</evidence>
<gene>
    <name evidence="5" type="primary">USB1</name>
    <name evidence="7" type="ORF">S7711_02627</name>
</gene>
<keyword evidence="8" id="KW-1185">Reference proteome</keyword>
<feature type="active site" description="Proton donor/acceptor" evidence="5">
    <location>
        <position position="143"/>
    </location>
</feature>
<reference evidence="7 8" key="1">
    <citation type="journal article" date="2014" name="BMC Genomics">
        <title>Comparative genome sequencing reveals chemotype-specific gene clusters in the toxigenic black mold Stachybotrys.</title>
        <authorList>
            <person name="Semeiks J."/>
            <person name="Borek D."/>
            <person name="Otwinowski Z."/>
            <person name="Grishin N.V."/>
        </authorList>
    </citation>
    <scope>NUCLEOTIDE SEQUENCE [LARGE SCALE GENOMIC DNA]</scope>
    <source>
        <strain evidence="8">CBS 109288 / IBT 7711</strain>
    </source>
</reference>
<name>A0A084B908_STACB</name>
<dbReference type="PANTHER" id="PTHR13522:SF3">
    <property type="entry name" value="U6 SNRNA PHOSPHODIESTERASE 1"/>
    <property type="match status" value="1"/>
</dbReference>
<keyword evidence="3" id="KW-0456">Lyase</keyword>
<evidence type="ECO:0000313" key="8">
    <source>
        <dbReference type="Proteomes" id="UP000028045"/>
    </source>
</evidence>
<dbReference type="AlphaFoldDB" id="A0A084B908"/>
<dbReference type="GO" id="GO:0005634">
    <property type="term" value="C:nucleus"/>
    <property type="evidence" value="ECO:0007669"/>
    <property type="project" value="UniProtKB-SubCell"/>
</dbReference>
<evidence type="ECO:0000313" key="7">
    <source>
        <dbReference type="EMBL" id="KEY74037.1"/>
    </source>
</evidence>
<keyword evidence="1 5" id="KW-0540">Nuclease</keyword>
<dbReference type="InterPro" id="IPR027521">
    <property type="entry name" value="Usb1"/>
</dbReference>
<feature type="active site" description="Proton donor/acceptor" evidence="5">
    <location>
        <position position="252"/>
    </location>
</feature>
<feature type="compositionally biased region" description="Basic and acidic residues" evidence="6">
    <location>
        <begin position="20"/>
        <end position="29"/>
    </location>
</feature>
<dbReference type="PANTHER" id="PTHR13522">
    <property type="entry name" value="U6 SNRNA PHOSPHODIESTERASE 1"/>
    <property type="match status" value="1"/>
</dbReference>